<name>A0ACB7S7S1_HYAAI</name>
<keyword evidence="2" id="KW-1185">Reference proteome</keyword>
<accession>A0ACB7S7S1</accession>
<sequence>MDVVEVEGTEITPEDATLQAGWISSHRNKQRRHASNAPTSSTPQNSISGIAISNVSQRPASKPRQPRLPDNHVKVVIRPRDGLNLSKMGEA</sequence>
<evidence type="ECO:0000313" key="2">
    <source>
        <dbReference type="Proteomes" id="UP000821845"/>
    </source>
</evidence>
<comment type="caution">
    <text evidence="1">The sequence shown here is derived from an EMBL/GenBank/DDBJ whole genome shotgun (WGS) entry which is preliminary data.</text>
</comment>
<evidence type="ECO:0000313" key="1">
    <source>
        <dbReference type="EMBL" id="KAH6931232.1"/>
    </source>
</evidence>
<protein>
    <submittedName>
        <fullName evidence="1">Uncharacterized protein</fullName>
    </submittedName>
</protein>
<reference evidence="1" key="1">
    <citation type="submission" date="2020-05" db="EMBL/GenBank/DDBJ databases">
        <title>Large-scale comparative analyses of tick genomes elucidate their genetic diversity and vector capacities.</title>
        <authorList>
            <person name="Jia N."/>
            <person name="Wang J."/>
            <person name="Shi W."/>
            <person name="Du L."/>
            <person name="Sun Y."/>
            <person name="Zhan W."/>
            <person name="Jiang J."/>
            <person name="Wang Q."/>
            <person name="Zhang B."/>
            <person name="Ji P."/>
            <person name="Sakyi L.B."/>
            <person name="Cui X."/>
            <person name="Yuan T."/>
            <person name="Jiang B."/>
            <person name="Yang W."/>
            <person name="Lam T.T.-Y."/>
            <person name="Chang Q."/>
            <person name="Ding S."/>
            <person name="Wang X."/>
            <person name="Zhu J."/>
            <person name="Ruan X."/>
            <person name="Zhao L."/>
            <person name="Wei J."/>
            <person name="Que T."/>
            <person name="Du C."/>
            <person name="Cheng J."/>
            <person name="Dai P."/>
            <person name="Han X."/>
            <person name="Huang E."/>
            <person name="Gao Y."/>
            <person name="Liu J."/>
            <person name="Shao H."/>
            <person name="Ye R."/>
            <person name="Li L."/>
            <person name="Wei W."/>
            <person name="Wang X."/>
            <person name="Wang C."/>
            <person name="Yang T."/>
            <person name="Huo Q."/>
            <person name="Li W."/>
            <person name="Guo W."/>
            <person name="Chen H."/>
            <person name="Zhou L."/>
            <person name="Ni X."/>
            <person name="Tian J."/>
            <person name="Zhou Y."/>
            <person name="Sheng Y."/>
            <person name="Liu T."/>
            <person name="Pan Y."/>
            <person name="Xia L."/>
            <person name="Li J."/>
            <person name="Zhao F."/>
            <person name="Cao W."/>
        </authorList>
    </citation>
    <scope>NUCLEOTIDE SEQUENCE</scope>
    <source>
        <strain evidence="1">Hyas-2018</strain>
    </source>
</reference>
<dbReference type="EMBL" id="CM023485">
    <property type="protein sequence ID" value="KAH6931232.1"/>
    <property type="molecule type" value="Genomic_DNA"/>
</dbReference>
<proteinExistence type="predicted"/>
<dbReference type="Proteomes" id="UP000821845">
    <property type="component" value="Chromosome 5"/>
</dbReference>
<organism evidence="1 2">
    <name type="scientific">Hyalomma asiaticum</name>
    <name type="common">Tick</name>
    <dbReference type="NCBI Taxonomy" id="266040"/>
    <lineage>
        <taxon>Eukaryota</taxon>
        <taxon>Metazoa</taxon>
        <taxon>Ecdysozoa</taxon>
        <taxon>Arthropoda</taxon>
        <taxon>Chelicerata</taxon>
        <taxon>Arachnida</taxon>
        <taxon>Acari</taxon>
        <taxon>Parasitiformes</taxon>
        <taxon>Ixodida</taxon>
        <taxon>Ixodoidea</taxon>
        <taxon>Ixodidae</taxon>
        <taxon>Hyalomminae</taxon>
        <taxon>Hyalomma</taxon>
    </lineage>
</organism>
<gene>
    <name evidence="1" type="ORF">HPB50_022970</name>
</gene>